<evidence type="ECO:0000313" key="2">
    <source>
        <dbReference type="Proteomes" id="UP000184305"/>
    </source>
</evidence>
<gene>
    <name evidence="1" type="ORF">SAMN05216288_4294</name>
</gene>
<dbReference type="OrthoDB" id="7349818at2"/>
<dbReference type="AlphaFoldDB" id="A0A1M7LKN7"/>
<dbReference type="EMBL" id="FRBQ01000008">
    <property type="protein sequence ID" value="SHM78698.1"/>
    <property type="molecule type" value="Genomic_DNA"/>
</dbReference>
<evidence type="ECO:0008006" key="3">
    <source>
        <dbReference type="Google" id="ProtNLM"/>
    </source>
</evidence>
<proteinExistence type="predicted"/>
<accession>A0A1M7LKN7</accession>
<organism evidence="1 2">
    <name type="scientific">Phytopseudomonas punonensis</name>
    <dbReference type="NCBI Taxonomy" id="1220495"/>
    <lineage>
        <taxon>Bacteria</taxon>
        <taxon>Pseudomonadati</taxon>
        <taxon>Pseudomonadota</taxon>
        <taxon>Gammaproteobacteria</taxon>
        <taxon>Pseudomonadales</taxon>
        <taxon>Pseudomonadaceae</taxon>
        <taxon>Phytopseudomonas</taxon>
    </lineage>
</organism>
<name>A0A1M7LKN7_9GAMM</name>
<reference evidence="2" key="1">
    <citation type="submission" date="2016-11" db="EMBL/GenBank/DDBJ databases">
        <authorList>
            <person name="Varghese N."/>
            <person name="Submissions S."/>
        </authorList>
    </citation>
    <scope>NUCLEOTIDE SEQUENCE [LARGE SCALE GENOMIC DNA]</scope>
    <source>
        <strain evidence="2">CECT 8089</strain>
    </source>
</reference>
<evidence type="ECO:0000313" key="1">
    <source>
        <dbReference type="EMBL" id="SHM78698.1"/>
    </source>
</evidence>
<dbReference type="RefSeq" id="WP_073267494.1">
    <property type="nucleotide sequence ID" value="NZ_FRBQ01000008.1"/>
</dbReference>
<sequence>MKPEIVTVKVGEINISAPSQLVIAALMAAAMGNVEVPTVSSPQVTAQAPGIGEYWPDQGGFNAGLIAATNDVPAHYLVVATEDIGDHAWGGRGKESAATSKLDGLANTEVLVKAGEHDAASAAANHEADGFNDFYLPAAGELYHCWLHVAELFNKDCAYWSSSQRSAYSAFTMGFDDGNQDLSGGKDDELRVRPVRRFFI</sequence>
<dbReference type="Proteomes" id="UP000184305">
    <property type="component" value="Unassembled WGS sequence"/>
</dbReference>
<keyword evidence="2" id="KW-1185">Reference proteome</keyword>
<protein>
    <recommendedName>
        <fullName evidence="3">DUF1566 domain-containing protein</fullName>
    </recommendedName>
</protein>
<dbReference type="STRING" id="1220495.SAMN05216288_4294"/>